<name>D2R377_PIRSD</name>
<reference evidence="1 2" key="1">
    <citation type="journal article" date="2009" name="Stand. Genomic Sci.">
        <title>Complete genome sequence of Pirellula staleyi type strain (ATCC 27377).</title>
        <authorList>
            <person name="Clum A."/>
            <person name="Tindall B.J."/>
            <person name="Sikorski J."/>
            <person name="Ivanova N."/>
            <person name="Mavrommatis K."/>
            <person name="Lucas S."/>
            <person name="Glavina del Rio T."/>
            <person name="Nolan M."/>
            <person name="Chen F."/>
            <person name="Tice H."/>
            <person name="Pitluck S."/>
            <person name="Cheng J.F."/>
            <person name="Chertkov O."/>
            <person name="Brettin T."/>
            <person name="Han C."/>
            <person name="Detter J.C."/>
            <person name="Kuske C."/>
            <person name="Bruce D."/>
            <person name="Goodwin L."/>
            <person name="Ovchinikova G."/>
            <person name="Pati A."/>
            <person name="Mikhailova N."/>
            <person name="Chen A."/>
            <person name="Palaniappan K."/>
            <person name="Land M."/>
            <person name="Hauser L."/>
            <person name="Chang Y.J."/>
            <person name="Jeffries C.D."/>
            <person name="Chain P."/>
            <person name="Rohde M."/>
            <person name="Goker M."/>
            <person name="Bristow J."/>
            <person name="Eisen J.A."/>
            <person name="Markowitz V."/>
            <person name="Hugenholtz P."/>
            <person name="Kyrpides N.C."/>
            <person name="Klenk H.P."/>
            <person name="Lapidus A."/>
        </authorList>
    </citation>
    <scope>NUCLEOTIDE SEQUENCE [LARGE SCALE GENOMIC DNA]</scope>
    <source>
        <strain evidence="2">ATCC 27377 / DSM 6068 / ICPB 4128</strain>
    </source>
</reference>
<protein>
    <submittedName>
        <fullName evidence="1">Uncharacterized protein</fullName>
    </submittedName>
</protein>
<dbReference type="HOGENOM" id="CLU_1757131_0_0_0"/>
<dbReference type="Proteomes" id="UP000001887">
    <property type="component" value="Chromosome"/>
</dbReference>
<keyword evidence="2" id="KW-1185">Reference proteome</keyword>
<dbReference type="STRING" id="530564.Psta_0418"/>
<dbReference type="AlphaFoldDB" id="D2R377"/>
<evidence type="ECO:0000313" key="2">
    <source>
        <dbReference type="Proteomes" id="UP000001887"/>
    </source>
</evidence>
<evidence type="ECO:0000313" key="1">
    <source>
        <dbReference type="EMBL" id="ADB15108.1"/>
    </source>
</evidence>
<organism evidence="1 2">
    <name type="scientific">Pirellula staleyi (strain ATCC 27377 / DSM 6068 / ICPB 4128)</name>
    <name type="common">Pirella staleyi</name>
    <dbReference type="NCBI Taxonomy" id="530564"/>
    <lineage>
        <taxon>Bacteria</taxon>
        <taxon>Pseudomonadati</taxon>
        <taxon>Planctomycetota</taxon>
        <taxon>Planctomycetia</taxon>
        <taxon>Pirellulales</taxon>
        <taxon>Pirellulaceae</taxon>
        <taxon>Pirellula</taxon>
    </lineage>
</organism>
<accession>D2R377</accession>
<sequence length="148" mass="16118">MIAVSAIAFIQRRLWSSPELQFVPDVTAEARATGWEAAGLVGGFCLIIGMLLHAAATRIAADEHGITELRCWAGDRFLLKWAEVRSWRVESSEEGSFDTDGQGGTVTRTRLVVELASAGKPLVVEQAWHTAVFVELNSVVPLLRSPDT</sequence>
<dbReference type="KEGG" id="psl:Psta_0418"/>
<dbReference type="EMBL" id="CP001848">
    <property type="protein sequence ID" value="ADB15108.1"/>
    <property type="molecule type" value="Genomic_DNA"/>
</dbReference>
<gene>
    <name evidence="1" type="ordered locus">Psta_0418</name>
</gene>
<proteinExistence type="predicted"/>